<protein>
    <submittedName>
        <fullName evidence="2">Uncharacterized protein</fullName>
    </submittedName>
</protein>
<feature type="compositionally biased region" description="Basic and acidic residues" evidence="1">
    <location>
        <begin position="43"/>
        <end position="52"/>
    </location>
</feature>
<dbReference type="EMBL" id="BTGU01000007">
    <property type="protein sequence ID" value="GMN38050.1"/>
    <property type="molecule type" value="Genomic_DNA"/>
</dbReference>
<evidence type="ECO:0000313" key="3">
    <source>
        <dbReference type="Proteomes" id="UP001187192"/>
    </source>
</evidence>
<sequence>MSKFQDMGMNALRLYRLAGVGEGLEEEREGVVVGKDGEFSHVGVEGERDERGVGVGEGSDEGVENEDVGWFVELLGGVEEVEEVQEEWRLVAAGDEVAGESGVVKEVVEDELGLDLPDVGRRCAGKFKCASGESNPGQYRGRIVVLVRPVANCGLMSTGRLDHGCISNRDGGFANDLVSDLKFHELDHNLQRTRSDLRRYGSGDDNWIFRVN</sequence>
<evidence type="ECO:0000256" key="1">
    <source>
        <dbReference type="SAM" id="MobiDB-lite"/>
    </source>
</evidence>
<evidence type="ECO:0000313" key="2">
    <source>
        <dbReference type="EMBL" id="GMN38050.1"/>
    </source>
</evidence>
<dbReference type="Proteomes" id="UP001187192">
    <property type="component" value="Unassembled WGS sequence"/>
</dbReference>
<feature type="region of interest" description="Disordered" evidence="1">
    <location>
        <begin position="43"/>
        <end position="63"/>
    </location>
</feature>
<gene>
    <name evidence="2" type="ORF">TIFTF001_007311</name>
</gene>
<dbReference type="AlphaFoldDB" id="A0AA88CZK3"/>
<organism evidence="2 3">
    <name type="scientific">Ficus carica</name>
    <name type="common">Common fig</name>
    <dbReference type="NCBI Taxonomy" id="3494"/>
    <lineage>
        <taxon>Eukaryota</taxon>
        <taxon>Viridiplantae</taxon>
        <taxon>Streptophyta</taxon>
        <taxon>Embryophyta</taxon>
        <taxon>Tracheophyta</taxon>
        <taxon>Spermatophyta</taxon>
        <taxon>Magnoliopsida</taxon>
        <taxon>eudicotyledons</taxon>
        <taxon>Gunneridae</taxon>
        <taxon>Pentapetalae</taxon>
        <taxon>rosids</taxon>
        <taxon>fabids</taxon>
        <taxon>Rosales</taxon>
        <taxon>Moraceae</taxon>
        <taxon>Ficeae</taxon>
        <taxon>Ficus</taxon>
    </lineage>
</organism>
<reference evidence="2" key="1">
    <citation type="submission" date="2023-07" db="EMBL/GenBank/DDBJ databases">
        <title>draft genome sequence of fig (Ficus carica).</title>
        <authorList>
            <person name="Takahashi T."/>
            <person name="Nishimura K."/>
        </authorList>
    </citation>
    <scope>NUCLEOTIDE SEQUENCE</scope>
</reference>
<accession>A0AA88CZK3</accession>
<keyword evidence="3" id="KW-1185">Reference proteome</keyword>
<name>A0AA88CZK3_FICCA</name>
<proteinExistence type="predicted"/>
<comment type="caution">
    <text evidence="2">The sequence shown here is derived from an EMBL/GenBank/DDBJ whole genome shotgun (WGS) entry which is preliminary data.</text>
</comment>